<keyword evidence="3" id="KW-0547">Nucleotide-binding</keyword>
<dbReference type="SUPFAM" id="SSF52540">
    <property type="entry name" value="P-loop containing nucleoside triphosphate hydrolases"/>
    <property type="match status" value="1"/>
</dbReference>
<evidence type="ECO:0000256" key="7">
    <source>
        <dbReference type="SAM" id="Phobius"/>
    </source>
</evidence>
<dbReference type="SMART" id="SM00382">
    <property type="entry name" value="AAA"/>
    <property type="match status" value="1"/>
</dbReference>
<dbReference type="EMBL" id="BAABGP010000014">
    <property type="protein sequence ID" value="GAA4485981.1"/>
    <property type="molecule type" value="Genomic_DNA"/>
</dbReference>
<dbReference type="InterPro" id="IPR027417">
    <property type="entry name" value="P-loop_NTPase"/>
</dbReference>
<dbReference type="PROSITE" id="PS50929">
    <property type="entry name" value="ABC_TM1F"/>
    <property type="match status" value="1"/>
</dbReference>
<comment type="caution">
    <text evidence="10">The sequence shown here is derived from an EMBL/GenBank/DDBJ whole genome shotgun (WGS) entry which is preliminary data.</text>
</comment>
<keyword evidence="5 7" id="KW-1133">Transmembrane helix</keyword>
<dbReference type="InterPro" id="IPR036640">
    <property type="entry name" value="ABC1_TM_sf"/>
</dbReference>
<feature type="transmembrane region" description="Helical" evidence="7">
    <location>
        <begin position="142"/>
        <end position="163"/>
    </location>
</feature>
<feature type="transmembrane region" description="Helical" evidence="7">
    <location>
        <begin position="80"/>
        <end position="105"/>
    </location>
</feature>
<accession>A0ABP8PD47</accession>
<comment type="subcellular location">
    <subcellularLocation>
        <location evidence="1">Cell membrane</location>
        <topology evidence="1">Multi-pass membrane protein</topology>
    </subcellularLocation>
</comment>
<dbReference type="PANTHER" id="PTHR24221:SF654">
    <property type="entry name" value="ATP-BINDING CASSETTE SUB-FAMILY B MEMBER 6"/>
    <property type="match status" value="1"/>
</dbReference>
<evidence type="ECO:0000256" key="4">
    <source>
        <dbReference type="ARBA" id="ARBA00022840"/>
    </source>
</evidence>
<keyword evidence="11" id="KW-1185">Reference proteome</keyword>
<reference evidence="11" key="1">
    <citation type="journal article" date="2019" name="Int. J. Syst. Evol. Microbiol.">
        <title>The Global Catalogue of Microorganisms (GCM) 10K type strain sequencing project: providing services to taxonomists for standard genome sequencing and annotation.</title>
        <authorList>
            <consortium name="The Broad Institute Genomics Platform"/>
            <consortium name="The Broad Institute Genome Sequencing Center for Infectious Disease"/>
            <person name="Wu L."/>
            <person name="Ma J."/>
        </authorList>
    </citation>
    <scope>NUCLEOTIDE SEQUENCE [LARGE SCALE GENOMIC DNA]</scope>
    <source>
        <strain evidence="11">JCM 17839</strain>
    </source>
</reference>
<evidence type="ECO:0000259" key="9">
    <source>
        <dbReference type="PROSITE" id="PS50929"/>
    </source>
</evidence>
<dbReference type="PROSITE" id="PS50893">
    <property type="entry name" value="ABC_TRANSPORTER_2"/>
    <property type="match status" value="1"/>
</dbReference>
<gene>
    <name evidence="10" type="ORF">GCM10023171_21170</name>
</gene>
<evidence type="ECO:0000313" key="10">
    <source>
        <dbReference type="EMBL" id="GAA4485981.1"/>
    </source>
</evidence>
<dbReference type="InterPro" id="IPR003593">
    <property type="entry name" value="AAA+_ATPase"/>
</dbReference>
<keyword evidence="6 7" id="KW-0472">Membrane</keyword>
<evidence type="ECO:0000256" key="2">
    <source>
        <dbReference type="ARBA" id="ARBA00022692"/>
    </source>
</evidence>
<dbReference type="InterPro" id="IPR011527">
    <property type="entry name" value="ABC1_TM_dom"/>
</dbReference>
<evidence type="ECO:0000259" key="8">
    <source>
        <dbReference type="PROSITE" id="PS50893"/>
    </source>
</evidence>
<keyword evidence="2 7" id="KW-0812">Transmembrane</keyword>
<feature type="transmembrane region" description="Helical" evidence="7">
    <location>
        <begin position="293"/>
        <end position="311"/>
    </location>
</feature>
<keyword evidence="4 10" id="KW-0067">ATP-binding</keyword>
<feature type="domain" description="ABC transmembrane type-1" evidence="9">
    <location>
        <begin position="30"/>
        <end position="326"/>
    </location>
</feature>
<evidence type="ECO:0000256" key="1">
    <source>
        <dbReference type="ARBA" id="ARBA00004651"/>
    </source>
</evidence>
<dbReference type="InterPro" id="IPR017871">
    <property type="entry name" value="ABC_transporter-like_CS"/>
</dbReference>
<dbReference type="PANTHER" id="PTHR24221">
    <property type="entry name" value="ATP-BINDING CASSETTE SUB-FAMILY B"/>
    <property type="match status" value="1"/>
</dbReference>
<sequence>MLIIFDPLVRRGLGALMRLAGVRAVSWISVAVVLMLVQTALSTIPVIAMIPLMSLISGGGTGSGSVGVLASMLGTTDPRVVIPMFALCIALLFLVCSGLGVLLVWTQNGRSARLGVAANTAMLRAYSAEPYASHRRRSDAEILRNVGGVAIVGNALTCVLTVYTSVLTLIAICAVLLVASPLVTAFTIVLFGGTMAVTQRRLQPAQRRAGAASTDANLRSWSFLLPLVHGFREVRLSSTGRRLLGEYEASQARMLGSNRLLATLGTIPAAVSQVVFALALAGVSAIMFSTGSAAGTIATLGLFGAAAMRALPTMNLMTQNIGAVRASEASMGILATAVEDLESSEAHVEEPVIAEPLRGDIRLDRVEFSYLDATDPVVSGIDLVIREHQTTALVGSSGAGKSTIVDLVLGLLTPTRGSITCGGVPILEDPARWYGGLGVVPQDAFLLNDSVQANIAFGLPESEIDPERVRRALTLARLDDVVAELPDGVRTVIGERGSRLSGGQRQRLGLARALYREPRVLVLDEATSALDNDTEAQIAASLASLHGEMTIIIVAHRLSTVRDADTLVFLSGGRVRGEGSFSAVRAAVPEFARMVELGELGTERSDAAAERPDPLAGRS</sequence>
<feature type="transmembrane region" description="Helical" evidence="7">
    <location>
        <begin position="15"/>
        <end position="37"/>
    </location>
</feature>
<dbReference type="GO" id="GO:0005524">
    <property type="term" value="F:ATP binding"/>
    <property type="evidence" value="ECO:0007669"/>
    <property type="project" value="UniProtKB-KW"/>
</dbReference>
<dbReference type="Proteomes" id="UP001500731">
    <property type="component" value="Unassembled WGS sequence"/>
</dbReference>
<proteinExistence type="predicted"/>
<evidence type="ECO:0000256" key="3">
    <source>
        <dbReference type="ARBA" id="ARBA00022741"/>
    </source>
</evidence>
<dbReference type="Pfam" id="PF00005">
    <property type="entry name" value="ABC_tran"/>
    <property type="match status" value="1"/>
</dbReference>
<feature type="transmembrane region" description="Helical" evidence="7">
    <location>
        <begin position="260"/>
        <end position="287"/>
    </location>
</feature>
<dbReference type="InterPro" id="IPR039421">
    <property type="entry name" value="Type_1_exporter"/>
</dbReference>
<evidence type="ECO:0000313" key="11">
    <source>
        <dbReference type="Proteomes" id="UP001500731"/>
    </source>
</evidence>
<organism evidence="10 11">
    <name type="scientific">Microbacterium panaciterrae</name>
    <dbReference type="NCBI Taxonomy" id="985759"/>
    <lineage>
        <taxon>Bacteria</taxon>
        <taxon>Bacillati</taxon>
        <taxon>Actinomycetota</taxon>
        <taxon>Actinomycetes</taxon>
        <taxon>Micrococcales</taxon>
        <taxon>Microbacteriaceae</taxon>
        <taxon>Microbacterium</taxon>
    </lineage>
</organism>
<dbReference type="SUPFAM" id="SSF90123">
    <property type="entry name" value="ABC transporter transmembrane region"/>
    <property type="match status" value="1"/>
</dbReference>
<protein>
    <submittedName>
        <fullName evidence="10">ABC transporter ATP-binding protein</fullName>
    </submittedName>
</protein>
<dbReference type="Gene3D" id="3.40.50.300">
    <property type="entry name" value="P-loop containing nucleotide triphosphate hydrolases"/>
    <property type="match status" value="1"/>
</dbReference>
<dbReference type="InterPro" id="IPR003439">
    <property type="entry name" value="ABC_transporter-like_ATP-bd"/>
</dbReference>
<dbReference type="Gene3D" id="1.20.1560.10">
    <property type="entry name" value="ABC transporter type 1, transmembrane domain"/>
    <property type="match status" value="1"/>
</dbReference>
<dbReference type="PROSITE" id="PS00211">
    <property type="entry name" value="ABC_TRANSPORTER_1"/>
    <property type="match status" value="1"/>
</dbReference>
<name>A0ABP8PD47_9MICO</name>
<feature type="domain" description="ABC transporter" evidence="8">
    <location>
        <begin position="361"/>
        <end position="597"/>
    </location>
</feature>
<evidence type="ECO:0000256" key="5">
    <source>
        <dbReference type="ARBA" id="ARBA00022989"/>
    </source>
</evidence>
<dbReference type="RefSeq" id="WP_345186778.1">
    <property type="nucleotide sequence ID" value="NZ_BAABGP010000014.1"/>
</dbReference>
<evidence type="ECO:0000256" key="6">
    <source>
        <dbReference type="ARBA" id="ARBA00023136"/>
    </source>
</evidence>
<feature type="transmembrane region" description="Helical" evidence="7">
    <location>
        <begin position="49"/>
        <end position="74"/>
    </location>
</feature>
<feature type="transmembrane region" description="Helical" evidence="7">
    <location>
        <begin position="169"/>
        <end position="198"/>
    </location>
</feature>